<evidence type="ECO:0000256" key="1">
    <source>
        <dbReference type="SAM" id="Phobius"/>
    </source>
</evidence>
<reference evidence="4" key="2">
    <citation type="submission" date="2023-07" db="EMBL/GenBank/DDBJ databases">
        <title>Duganella aceri sp. nov., isolated from tree sap.</title>
        <authorList>
            <person name="Kim I.S."/>
        </authorList>
    </citation>
    <scope>NUCLEOTIDE SEQUENCE [LARGE SCALE GENOMIC DNA]</scope>
    <source>
        <strain evidence="4">SAP-35</strain>
    </source>
</reference>
<sequence>MNSSTVKRLRAERAWSQEQLAEIADVSLRTIQRVEAEGGASRETRMAIAAAFGINVGELNLPDAPPLQAPPQTPALGPATLARHRHAGQASLAMAVMVGITQYFQLDVIPLAIVNLLLMGAITGALYAGFGWYFSGRTAPTTPARRTVQFGFVFGAVALAFASLSPAPKTAALSALQLMLLACAIHAAFGIHRARQAKSQGPGPA</sequence>
<feature type="domain" description="HTH cro/C1-type" evidence="2">
    <location>
        <begin position="6"/>
        <end position="59"/>
    </location>
</feature>
<evidence type="ECO:0000313" key="3">
    <source>
        <dbReference type="EMBL" id="NGZ83479.1"/>
    </source>
</evidence>
<dbReference type="PROSITE" id="PS50943">
    <property type="entry name" value="HTH_CROC1"/>
    <property type="match status" value="1"/>
</dbReference>
<dbReference type="Gene3D" id="1.10.260.40">
    <property type="entry name" value="lambda repressor-like DNA-binding domains"/>
    <property type="match status" value="1"/>
</dbReference>
<keyword evidence="1" id="KW-0472">Membrane</keyword>
<feature type="transmembrane region" description="Helical" evidence="1">
    <location>
        <begin position="171"/>
        <end position="191"/>
    </location>
</feature>
<dbReference type="EMBL" id="JAADJT010000001">
    <property type="protein sequence ID" value="NGZ83479.1"/>
    <property type="molecule type" value="Genomic_DNA"/>
</dbReference>
<comment type="caution">
    <text evidence="3">The sequence shown here is derived from an EMBL/GenBank/DDBJ whole genome shotgun (WGS) entry which is preliminary data.</text>
</comment>
<dbReference type="CDD" id="cd00093">
    <property type="entry name" value="HTH_XRE"/>
    <property type="match status" value="1"/>
</dbReference>
<feature type="transmembrane region" description="Helical" evidence="1">
    <location>
        <begin position="112"/>
        <end position="135"/>
    </location>
</feature>
<reference evidence="3 4" key="1">
    <citation type="submission" date="2020-01" db="EMBL/GenBank/DDBJ databases">
        <authorList>
            <person name="Lee S.D."/>
        </authorList>
    </citation>
    <scope>NUCLEOTIDE SEQUENCE [LARGE SCALE GENOMIC DNA]</scope>
    <source>
        <strain evidence="3 4">SAP-35</strain>
    </source>
</reference>
<protein>
    <submittedName>
        <fullName evidence="3">Helix-turn-helix transcriptional regulator</fullName>
    </submittedName>
</protein>
<keyword evidence="1" id="KW-0812">Transmembrane</keyword>
<evidence type="ECO:0000259" key="2">
    <source>
        <dbReference type="PROSITE" id="PS50943"/>
    </source>
</evidence>
<organism evidence="3 4">
    <name type="scientific">Duganella aceris</name>
    <dbReference type="NCBI Taxonomy" id="2703883"/>
    <lineage>
        <taxon>Bacteria</taxon>
        <taxon>Pseudomonadati</taxon>
        <taxon>Pseudomonadota</taxon>
        <taxon>Betaproteobacteria</taxon>
        <taxon>Burkholderiales</taxon>
        <taxon>Oxalobacteraceae</taxon>
        <taxon>Telluria group</taxon>
        <taxon>Duganella</taxon>
    </lineage>
</organism>
<dbReference type="SUPFAM" id="SSF47413">
    <property type="entry name" value="lambda repressor-like DNA-binding domains"/>
    <property type="match status" value="1"/>
</dbReference>
<dbReference type="SMART" id="SM00530">
    <property type="entry name" value="HTH_XRE"/>
    <property type="match status" value="1"/>
</dbReference>
<feature type="transmembrane region" description="Helical" evidence="1">
    <location>
        <begin position="147"/>
        <end position="165"/>
    </location>
</feature>
<dbReference type="Proteomes" id="UP000666369">
    <property type="component" value="Unassembled WGS sequence"/>
</dbReference>
<gene>
    <name evidence="3" type="ORF">GW587_04275</name>
</gene>
<proteinExistence type="predicted"/>
<dbReference type="InterPro" id="IPR010982">
    <property type="entry name" value="Lambda_DNA-bd_dom_sf"/>
</dbReference>
<dbReference type="InterPro" id="IPR001387">
    <property type="entry name" value="Cro/C1-type_HTH"/>
</dbReference>
<name>A0ABX0FG36_9BURK</name>
<evidence type="ECO:0000313" key="4">
    <source>
        <dbReference type="Proteomes" id="UP000666369"/>
    </source>
</evidence>
<accession>A0ABX0FG36</accession>
<keyword evidence="4" id="KW-1185">Reference proteome</keyword>
<keyword evidence="1" id="KW-1133">Transmembrane helix</keyword>
<dbReference type="Pfam" id="PF01381">
    <property type="entry name" value="HTH_3"/>
    <property type="match status" value="1"/>
</dbReference>